<protein>
    <recommendedName>
        <fullName evidence="2">Probable nitronate monooxygenase</fullName>
    </recommendedName>
</protein>
<proteinExistence type="predicted"/>
<dbReference type="EMBL" id="JAOTML010000002">
    <property type="protein sequence ID" value="MCY3052973.1"/>
    <property type="molecule type" value="Genomic_DNA"/>
</dbReference>
<dbReference type="Gene3D" id="3.20.20.70">
    <property type="entry name" value="Aldolase class I"/>
    <property type="match status" value="1"/>
</dbReference>
<dbReference type="OrthoDB" id="9778912at2"/>
<evidence type="ECO:0000256" key="5">
    <source>
        <dbReference type="ARBA" id="ARBA00023002"/>
    </source>
</evidence>
<keyword evidence="4" id="KW-0288">FMN</keyword>
<evidence type="ECO:0000313" key="6">
    <source>
        <dbReference type="EMBL" id="MCY3052973.1"/>
    </source>
</evidence>
<evidence type="ECO:0000256" key="2">
    <source>
        <dbReference type="ARBA" id="ARBA00013457"/>
    </source>
</evidence>
<dbReference type="InterPro" id="IPR004136">
    <property type="entry name" value="NMO"/>
</dbReference>
<dbReference type="AlphaFoldDB" id="A0A109RF32"/>
<evidence type="ECO:0000313" key="8">
    <source>
        <dbReference type="Proteomes" id="UP000594771"/>
    </source>
</evidence>
<gene>
    <name evidence="7" type="ORF">I6G68_01730</name>
    <name evidence="6" type="ORF">ODY43_03130</name>
</gene>
<dbReference type="KEGG" id="aun:AWM73_08280"/>
<name>A0A109RF32_9LACT</name>
<dbReference type="Proteomes" id="UP001069145">
    <property type="component" value="Unassembled WGS sequence"/>
</dbReference>
<dbReference type="SUPFAM" id="SSF51412">
    <property type="entry name" value="Inosine monophosphate dehydrogenase (IMPDH)"/>
    <property type="match status" value="1"/>
</dbReference>
<keyword evidence="9" id="KW-1185">Reference proteome</keyword>
<comment type="function">
    <text evidence="1">Nitronate monooxygenase that uses molecular oxygen to catalyze the oxidative denitrification of alkyl nitronates. Acts on propionate 3-nitronate (P3N), the presumed physiological substrate. Probably functions in the detoxification of P3N, a metabolic poison produced by plants and fungi as a defense mechanism.</text>
</comment>
<dbReference type="CDD" id="cd04730">
    <property type="entry name" value="NPD_like"/>
    <property type="match status" value="1"/>
</dbReference>
<evidence type="ECO:0000256" key="1">
    <source>
        <dbReference type="ARBA" id="ARBA00003535"/>
    </source>
</evidence>
<dbReference type="GeneID" id="35767430"/>
<reference evidence="6" key="2">
    <citation type="submission" date="2022-09" db="EMBL/GenBank/DDBJ databases">
        <title>Aerococcus urinae taxonomy study.</title>
        <authorList>
            <person name="Christensen J."/>
            <person name="Senneby E."/>
        </authorList>
    </citation>
    <scope>NUCLEOTIDE SEQUENCE</scope>
    <source>
        <strain evidence="6">NLD-066-U95</strain>
    </source>
</reference>
<organism evidence="7 8">
    <name type="scientific">Aerococcus urinae</name>
    <dbReference type="NCBI Taxonomy" id="1376"/>
    <lineage>
        <taxon>Bacteria</taxon>
        <taxon>Bacillati</taxon>
        <taxon>Bacillota</taxon>
        <taxon>Bacilli</taxon>
        <taxon>Lactobacillales</taxon>
        <taxon>Aerococcaceae</taxon>
        <taxon>Aerococcus</taxon>
    </lineage>
</organism>
<reference evidence="7 8" key="1">
    <citation type="submission" date="2020-12" db="EMBL/GenBank/DDBJ databases">
        <title>FDA dAtabase for Regulatory Grade micrObial Sequences (FDA-ARGOS): Supporting development and validation of Infectious Disease Dx tests.</title>
        <authorList>
            <person name="Sproer C."/>
            <person name="Gronow S."/>
            <person name="Severitt S."/>
            <person name="Schroder I."/>
            <person name="Tallon L."/>
            <person name="Sadzewicz L."/>
            <person name="Zhao X."/>
            <person name="Boylan J."/>
            <person name="Ott S."/>
            <person name="Bowen H."/>
            <person name="Vavikolanu K."/>
            <person name="Mehta A."/>
            <person name="Aluvathingal J."/>
            <person name="Nadendla S."/>
            <person name="Lowell S."/>
            <person name="Myers T."/>
            <person name="Yan Y."/>
            <person name="Sichtig H."/>
        </authorList>
    </citation>
    <scope>NUCLEOTIDE SEQUENCE [LARGE SCALE GENOMIC DNA]</scope>
    <source>
        <strain evidence="7 8">FDAARGOS_911</strain>
    </source>
</reference>
<dbReference type="GO" id="GO:0018580">
    <property type="term" value="F:nitronate monooxygenase activity"/>
    <property type="evidence" value="ECO:0007669"/>
    <property type="project" value="InterPro"/>
</dbReference>
<evidence type="ECO:0000313" key="7">
    <source>
        <dbReference type="EMBL" id="QPS01820.1"/>
    </source>
</evidence>
<keyword evidence="3" id="KW-0285">Flavoprotein</keyword>
<evidence type="ECO:0000313" key="9">
    <source>
        <dbReference type="Proteomes" id="UP001069145"/>
    </source>
</evidence>
<evidence type="ECO:0000256" key="4">
    <source>
        <dbReference type="ARBA" id="ARBA00022643"/>
    </source>
</evidence>
<keyword evidence="7" id="KW-0503">Monooxygenase</keyword>
<accession>A0A109RF32</accession>
<dbReference type="RefSeq" id="WP_060778905.1">
    <property type="nucleotide sequence ID" value="NZ_CAJHLF010000004.1"/>
</dbReference>
<keyword evidence="5" id="KW-0560">Oxidoreductase</keyword>
<dbReference type="Pfam" id="PF03060">
    <property type="entry name" value="NMO"/>
    <property type="match status" value="2"/>
</dbReference>
<dbReference type="Proteomes" id="UP000594771">
    <property type="component" value="Chromosome"/>
</dbReference>
<dbReference type="PANTHER" id="PTHR32332">
    <property type="entry name" value="2-NITROPROPANE DIOXYGENASE"/>
    <property type="match status" value="1"/>
</dbReference>
<dbReference type="EMBL" id="CP065662">
    <property type="protein sequence ID" value="QPS01820.1"/>
    <property type="molecule type" value="Genomic_DNA"/>
</dbReference>
<evidence type="ECO:0000256" key="3">
    <source>
        <dbReference type="ARBA" id="ARBA00022630"/>
    </source>
</evidence>
<dbReference type="InterPro" id="IPR013785">
    <property type="entry name" value="Aldolase_TIM"/>
</dbReference>
<sequence length="315" mass="32802">MTDVCEMLGIKYPIFCGAMGGISRPELVAAVSNAGGMGILMTAGMKDEAKIREAVQKTRELTDKPFGANVAIISGNAKEVLEVLIDEGVKFFTTGAGDPVPFIDMIHEAGAKIFPVVPSARVARKVEDAGADGVVVEGMEAGGHVGQATTMTLTRQAVEAVDHVPVIAAGGIADGHGLAAAYALGADGVQVGTVLVASTEAPIHDNYKQAIVDANDTATFVSGSMTGAPIRIEKNAAAKKHHDMDMDPDVDVKGIEAYTIPSLTKAAADGDVKEEIVTYGQIAGLIHEVRPVKEIIESIFQEANEVIDALADKKI</sequence>
<dbReference type="PANTHER" id="PTHR32332:SF20">
    <property type="entry name" value="2-NITROPROPANE DIOXYGENASE-LIKE PROTEIN"/>
    <property type="match status" value="1"/>
</dbReference>